<name>A0AA40E5P0_9PEZI</name>
<accession>A0AA40E5P0</accession>
<dbReference type="InterPro" id="IPR029058">
    <property type="entry name" value="AB_hydrolase_fold"/>
</dbReference>
<dbReference type="GO" id="GO:0016787">
    <property type="term" value="F:hydrolase activity"/>
    <property type="evidence" value="ECO:0007669"/>
    <property type="project" value="UniProtKB-KW"/>
</dbReference>
<reference evidence="4" key="1">
    <citation type="submission" date="2023-06" db="EMBL/GenBank/DDBJ databases">
        <title>Genome-scale phylogeny and comparative genomics of the fungal order Sordariales.</title>
        <authorList>
            <consortium name="Lawrence Berkeley National Laboratory"/>
            <person name="Hensen N."/>
            <person name="Bonometti L."/>
            <person name="Westerberg I."/>
            <person name="Brannstrom I.O."/>
            <person name="Guillou S."/>
            <person name="Cros-Aarteil S."/>
            <person name="Calhoun S."/>
            <person name="Haridas S."/>
            <person name="Kuo A."/>
            <person name="Mondo S."/>
            <person name="Pangilinan J."/>
            <person name="Riley R."/>
            <person name="Labutti K."/>
            <person name="Andreopoulos B."/>
            <person name="Lipzen A."/>
            <person name="Chen C."/>
            <person name="Yanf M."/>
            <person name="Daum C."/>
            <person name="Ng V."/>
            <person name="Clum A."/>
            <person name="Steindorff A."/>
            <person name="Ohm R."/>
            <person name="Martin F."/>
            <person name="Silar P."/>
            <person name="Natvig D."/>
            <person name="Lalanne C."/>
            <person name="Gautier V."/>
            <person name="Ament-Velasquez S.L."/>
            <person name="Kruys A."/>
            <person name="Hutchinson M.I."/>
            <person name="Powell A.J."/>
            <person name="Barry K."/>
            <person name="Miller A.N."/>
            <person name="Grigoriev I.V."/>
            <person name="Debuchy R."/>
            <person name="Gladieux P."/>
            <person name="Thoren M.H."/>
            <person name="Johannesson H."/>
        </authorList>
    </citation>
    <scope>NUCLEOTIDE SEQUENCE</scope>
    <source>
        <strain evidence="4">SMH4607-1</strain>
    </source>
</reference>
<dbReference type="GO" id="GO:0019748">
    <property type="term" value="P:secondary metabolic process"/>
    <property type="evidence" value="ECO:0007669"/>
    <property type="project" value="TreeGrafter"/>
</dbReference>
<gene>
    <name evidence="4" type="ORF">B0H67DRAFT_482249</name>
</gene>
<dbReference type="Proteomes" id="UP001172102">
    <property type="component" value="Unassembled WGS sequence"/>
</dbReference>
<feature type="region of interest" description="Disordered" evidence="2">
    <location>
        <begin position="1"/>
        <end position="25"/>
    </location>
</feature>
<proteinExistence type="predicted"/>
<feature type="domain" description="Serine hydrolase" evidence="3">
    <location>
        <begin position="32"/>
        <end position="260"/>
    </location>
</feature>
<comment type="caution">
    <text evidence="4">The sequence shown here is derived from an EMBL/GenBank/DDBJ whole genome shotgun (WGS) entry which is preliminary data.</text>
</comment>
<dbReference type="EMBL" id="JAUKUA010000002">
    <property type="protein sequence ID" value="KAK0725992.1"/>
    <property type="molecule type" value="Genomic_DNA"/>
</dbReference>
<evidence type="ECO:0000313" key="5">
    <source>
        <dbReference type="Proteomes" id="UP001172102"/>
    </source>
</evidence>
<dbReference type="Pfam" id="PF03959">
    <property type="entry name" value="FSH1"/>
    <property type="match status" value="1"/>
</dbReference>
<feature type="compositionally biased region" description="Low complexity" evidence="2">
    <location>
        <begin position="1"/>
        <end position="14"/>
    </location>
</feature>
<dbReference type="PANTHER" id="PTHR48070:SF6">
    <property type="entry name" value="ESTERASE OVCA2"/>
    <property type="match status" value="1"/>
</dbReference>
<evidence type="ECO:0000256" key="2">
    <source>
        <dbReference type="SAM" id="MobiDB-lite"/>
    </source>
</evidence>
<dbReference type="InterPro" id="IPR050593">
    <property type="entry name" value="LovG"/>
</dbReference>
<dbReference type="Gene3D" id="3.40.50.1820">
    <property type="entry name" value="alpha/beta hydrolase"/>
    <property type="match status" value="1"/>
</dbReference>
<evidence type="ECO:0000313" key="4">
    <source>
        <dbReference type="EMBL" id="KAK0725992.1"/>
    </source>
</evidence>
<keyword evidence="5" id="KW-1185">Reference proteome</keyword>
<sequence length="274" mass="29690">MSSTAKSTPTPASAGKKQYPPQKPKTVIPKRQVRILMLHGYTQSGPLFRAKTRAVEKLLAKTLAPLNLVPTLIYPTGPSHLSPGDVPGFVPSSQDAPGAETDAWAWFRLDDGRGTYNRLDEGMRTLAAAMAEVTAGGEVVDGVVGFSQGAAMASMLASAMDPDRGIGAEEDEGWVEAVREANGGKPFKFAALYSGFYAVPERLQWLYEPKVRTPTLHFLGSLDTVVDESRTRGLVDRCQDPLVIVHPGGHYVPVNREWVMPLAGFVRKCLEEKA</sequence>
<keyword evidence="1 4" id="KW-0378">Hydrolase</keyword>
<evidence type="ECO:0000256" key="1">
    <source>
        <dbReference type="ARBA" id="ARBA00022801"/>
    </source>
</evidence>
<protein>
    <submittedName>
        <fullName evidence="4">Serine hydrolase FSH</fullName>
    </submittedName>
</protein>
<dbReference type="GO" id="GO:0005634">
    <property type="term" value="C:nucleus"/>
    <property type="evidence" value="ECO:0007669"/>
    <property type="project" value="TreeGrafter"/>
</dbReference>
<dbReference type="InterPro" id="IPR005645">
    <property type="entry name" value="FSH-like_dom"/>
</dbReference>
<evidence type="ECO:0000259" key="3">
    <source>
        <dbReference type="Pfam" id="PF03959"/>
    </source>
</evidence>
<organism evidence="4 5">
    <name type="scientific">Lasiosphaeris hirsuta</name>
    <dbReference type="NCBI Taxonomy" id="260670"/>
    <lineage>
        <taxon>Eukaryota</taxon>
        <taxon>Fungi</taxon>
        <taxon>Dikarya</taxon>
        <taxon>Ascomycota</taxon>
        <taxon>Pezizomycotina</taxon>
        <taxon>Sordariomycetes</taxon>
        <taxon>Sordariomycetidae</taxon>
        <taxon>Sordariales</taxon>
        <taxon>Lasiosphaeriaceae</taxon>
        <taxon>Lasiosphaeris</taxon>
    </lineage>
</organism>
<dbReference type="GO" id="GO:0005737">
    <property type="term" value="C:cytoplasm"/>
    <property type="evidence" value="ECO:0007669"/>
    <property type="project" value="TreeGrafter"/>
</dbReference>
<dbReference type="SUPFAM" id="SSF53474">
    <property type="entry name" value="alpha/beta-Hydrolases"/>
    <property type="match status" value="1"/>
</dbReference>
<dbReference type="AlphaFoldDB" id="A0AA40E5P0"/>
<dbReference type="PANTHER" id="PTHR48070">
    <property type="entry name" value="ESTERASE OVCA2"/>
    <property type="match status" value="1"/>
</dbReference>